<comment type="caution">
    <text evidence="2">The sequence shown here is derived from an EMBL/GenBank/DDBJ whole genome shotgun (WGS) entry which is preliminary data.</text>
</comment>
<keyword evidence="1" id="KW-1133">Transmembrane helix</keyword>
<dbReference type="EMBL" id="BDGI01000178">
    <property type="protein sequence ID" value="GAV30436.1"/>
    <property type="molecule type" value="Genomic_DNA"/>
</dbReference>
<dbReference type="Proteomes" id="UP000186136">
    <property type="component" value="Unassembled WGS sequence"/>
</dbReference>
<evidence type="ECO:0000256" key="1">
    <source>
        <dbReference type="SAM" id="Phobius"/>
    </source>
</evidence>
<gene>
    <name evidence="2" type="ORF">PMKS-003948</name>
</gene>
<protein>
    <submittedName>
        <fullName evidence="2">Uncharacterized protein</fullName>
    </submittedName>
</protein>
<evidence type="ECO:0000313" key="2">
    <source>
        <dbReference type="EMBL" id="GAV30436.1"/>
    </source>
</evidence>
<dbReference type="AlphaFoldDB" id="A0A1Q2YLK2"/>
<feature type="transmembrane region" description="Helical" evidence="1">
    <location>
        <begin position="27"/>
        <end position="49"/>
    </location>
</feature>
<name>A0A1Q2YLK2_9ASCO</name>
<accession>A0A1Q2YLK2</accession>
<sequence>MAQRIRPQLASLPNMAVLTRAEFEMELAAFLASASFLALWTLMVMNLVAPSPHVGTYHAGALDETGDRVRHSVVLEAAGDEFWERVRRHDPFGAGKPVLVVGAELSSDIVDPSPDLVHLESLANDTGRHRQRLGHVKRLPAMQRLVRMLDEFLGVAEAALPGDGVGAAGVDQN</sequence>
<evidence type="ECO:0000313" key="3">
    <source>
        <dbReference type="Proteomes" id="UP000186136"/>
    </source>
</evidence>
<proteinExistence type="predicted"/>
<keyword evidence="1" id="KW-0812">Transmembrane</keyword>
<keyword evidence="1" id="KW-0472">Membrane</keyword>
<keyword evidence="3" id="KW-1185">Reference proteome</keyword>
<organism evidence="2 3">
    <name type="scientific">Pichia membranifaciens</name>
    <dbReference type="NCBI Taxonomy" id="4926"/>
    <lineage>
        <taxon>Eukaryota</taxon>
        <taxon>Fungi</taxon>
        <taxon>Dikarya</taxon>
        <taxon>Ascomycota</taxon>
        <taxon>Saccharomycotina</taxon>
        <taxon>Pichiomycetes</taxon>
        <taxon>Pichiales</taxon>
        <taxon>Pichiaceae</taxon>
        <taxon>Pichia</taxon>
    </lineage>
</organism>
<reference evidence="2 3" key="1">
    <citation type="submission" date="2016-08" db="EMBL/GenBank/DDBJ databases">
        <title>Whole genome shotgun sequence of Pichia membranifaciens KS47-1.</title>
        <authorList>
            <person name="Konishi M."/>
            <person name="Ishida M."/>
            <person name="Arakawa T."/>
            <person name="Kato Y."/>
            <person name="Horiuchi J."/>
        </authorList>
    </citation>
    <scope>NUCLEOTIDE SEQUENCE [LARGE SCALE GENOMIC DNA]</scope>
    <source>
        <strain evidence="2 3">KS47-1</strain>
    </source>
</reference>